<feature type="DNA-binding region" description="H-T-H motif" evidence="2">
    <location>
        <begin position="26"/>
        <end position="45"/>
    </location>
</feature>
<organism evidence="4 5">
    <name type="scientific">Bacteroides uniformis</name>
    <dbReference type="NCBI Taxonomy" id="820"/>
    <lineage>
        <taxon>Bacteria</taxon>
        <taxon>Pseudomonadati</taxon>
        <taxon>Bacteroidota</taxon>
        <taxon>Bacteroidia</taxon>
        <taxon>Bacteroidales</taxon>
        <taxon>Bacteroidaceae</taxon>
        <taxon>Bacteroides</taxon>
    </lineage>
</organism>
<dbReference type="GO" id="GO:0003677">
    <property type="term" value="F:DNA binding"/>
    <property type="evidence" value="ECO:0007669"/>
    <property type="project" value="UniProtKB-UniRule"/>
</dbReference>
<evidence type="ECO:0000256" key="2">
    <source>
        <dbReference type="PROSITE-ProRule" id="PRU00335"/>
    </source>
</evidence>
<accession>A0A174SDR2</accession>
<dbReference type="InterPro" id="IPR009057">
    <property type="entry name" value="Homeodomain-like_sf"/>
</dbReference>
<dbReference type="EMBL" id="CZAO01000012">
    <property type="protein sequence ID" value="CUP92659.1"/>
    <property type="molecule type" value="Genomic_DNA"/>
</dbReference>
<gene>
    <name evidence="4" type="ORF">ERS852510_02691</name>
</gene>
<dbReference type="InterPro" id="IPR050624">
    <property type="entry name" value="HTH-type_Tx_Regulator"/>
</dbReference>
<dbReference type="Gene3D" id="1.10.10.60">
    <property type="entry name" value="Homeodomain-like"/>
    <property type="match status" value="1"/>
</dbReference>
<dbReference type="PROSITE" id="PS50977">
    <property type="entry name" value="HTH_TETR_2"/>
    <property type="match status" value="1"/>
</dbReference>
<dbReference type="AlphaFoldDB" id="A0A174SDR2"/>
<dbReference type="RefSeq" id="WP_057253690.1">
    <property type="nucleotide sequence ID" value="NZ_CZAO01000012.1"/>
</dbReference>
<dbReference type="PANTHER" id="PTHR43479:SF11">
    <property type="entry name" value="ACREF_ENVCD OPERON REPRESSOR-RELATED"/>
    <property type="match status" value="1"/>
</dbReference>
<dbReference type="SUPFAM" id="SSF46689">
    <property type="entry name" value="Homeodomain-like"/>
    <property type="match status" value="1"/>
</dbReference>
<reference evidence="4 5" key="1">
    <citation type="submission" date="2015-09" db="EMBL/GenBank/DDBJ databases">
        <authorList>
            <consortium name="Pathogen Informatics"/>
        </authorList>
    </citation>
    <scope>NUCLEOTIDE SEQUENCE [LARGE SCALE GENOMIC DNA]</scope>
    <source>
        <strain evidence="4 5">2789STDY5834898</strain>
    </source>
</reference>
<sequence length="198" mass="22828">MSNTTKERLIREAFKLFASKPYDQVTFADLEKVTNLSRGAILYHVKTKENLFNDVIHYFIFQTVTAASVENKDKITLKEFLMACVDECKKGVKKMAEIGISNINLAKLNIESQGFYFYPKMKEESEKWIKEQYTIFEKVIEQAIVKCEIKPVADIHCIASLFIDLYLGISYSGIIRENGIDVNKLEDNLLLIYNMLSN</sequence>
<evidence type="ECO:0000256" key="1">
    <source>
        <dbReference type="ARBA" id="ARBA00023125"/>
    </source>
</evidence>
<dbReference type="Pfam" id="PF00440">
    <property type="entry name" value="TetR_N"/>
    <property type="match status" value="1"/>
</dbReference>
<name>A0A174SDR2_BACUN</name>
<dbReference type="PANTHER" id="PTHR43479">
    <property type="entry name" value="ACREF/ENVCD OPERON REPRESSOR-RELATED"/>
    <property type="match status" value="1"/>
</dbReference>
<evidence type="ECO:0000313" key="5">
    <source>
        <dbReference type="Proteomes" id="UP000095766"/>
    </source>
</evidence>
<proteinExistence type="predicted"/>
<evidence type="ECO:0000313" key="4">
    <source>
        <dbReference type="EMBL" id="CUP92659.1"/>
    </source>
</evidence>
<keyword evidence="1 2" id="KW-0238">DNA-binding</keyword>
<evidence type="ECO:0000259" key="3">
    <source>
        <dbReference type="PROSITE" id="PS50977"/>
    </source>
</evidence>
<dbReference type="Proteomes" id="UP000095766">
    <property type="component" value="Unassembled WGS sequence"/>
</dbReference>
<dbReference type="Gene3D" id="1.10.357.10">
    <property type="entry name" value="Tetracycline Repressor, domain 2"/>
    <property type="match status" value="1"/>
</dbReference>
<protein>
    <submittedName>
        <fullName evidence="4">Regulatory protein TetR</fullName>
    </submittedName>
</protein>
<dbReference type="InterPro" id="IPR001647">
    <property type="entry name" value="HTH_TetR"/>
</dbReference>
<feature type="domain" description="HTH tetR-type" evidence="3">
    <location>
        <begin position="3"/>
        <end position="63"/>
    </location>
</feature>